<sequence length="324" mass="31997">MLRSPAVRLARAALAHVVNVRVSRSSARGWGSAEISLLSGLLRVELGRADSAGGGDVEGGQADLAVSAPSAAPAEPPAALKARFAARRASGGEVRGGQRGGALASSVESFKSGLASYASLEAEALPPAAPNGGALSVAGKGWSSPACCAAAKGPGVQALAEGGCASLHSNVASCGPAAAGELSPAGGGEGHSVAQAPRQALAAPVSPMPLPPSPARVLRETTRANHQKPIFGVFGRGPAAAALAAKSVAPVEGAARILAAATLQSPGEPSPELARFKRLVARGPLREMPPEPLMATEVDLGDASSASGGSGSGRRSGPREQPWR</sequence>
<comment type="caution">
    <text evidence="2">The sequence shown here is derived from an EMBL/GenBank/DDBJ whole genome shotgun (WGS) entry which is preliminary data.</text>
</comment>
<feature type="region of interest" description="Disordered" evidence="1">
    <location>
        <begin position="285"/>
        <end position="324"/>
    </location>
</feature>
<proteinExistence type="predicted"/>
<name>A0AAW1RJZ4_9CHLO</name>
<reference evidence="2 3" key="1">
    <citation type="journal article" date="2024" name="Nat. Commun.">
        <title>Phylogenomics reveals the evolutionary origins of lichenization in chlorophyte algae.</title>
        <authorList>
            <person name="Puginier C."/>
            <person name="Libourel C."/>
            <person name="Otte J."/>
            <person name="Skaloud P."/>
            <person name="Haon M."/>
            <person name="Grisel S."/>
            <person name="Petersen M."/>
            <person name="Berrin J.G."/>
            <person name="Delaux P.M."/>
            <person name="Dal Grande F."/>
            <person name="Keller J."/>
        </authorList>
    </citation>
    <scope>NUCLEOTIDE SEQUENCE [LARGE SCALE GENOMIC DNA]</scope>
    <source>
        <strain evidence="2 3">SAG 245.80</strain>
    </source>
</reference>
<accession>A0AAW1RJZ4</accession>
<gene>
    <name evidence="2" type="ORF">WJX81_001773</name>
</gene>
<evidence type="ECO:0000313" key="2">
    <source>
        <dbReference type="EMBL" id="KAK9833993.1"/>
    </source>
</evidence>
<evidence type="ECO:0000256" key="1">
    <source>
        <dbReference type="SAM" id="MobiDB-lite"/>
    </source>
</evidence>
<organism evidence="2 3">
    <name type="scientific">Elliptochloris bilobata</name>
    <dbReference type="NCBI Taxonomy" id="381761"/>
    <lineage>
        <taxon>Eukaryota</taxon>
        <taxon>Viridiplantae</taxon>
        <taxon>Chlorophyta</taxon>
        <taxon>core chlorophytes</taxon>
        <taxon>Trebouxiophyceae</taxon>
        <taxon>Trebouxiophyceae incertae sedis</taxon>
        <taxon>Elliptochloris clade</taxon>
        <taxon>Elliptochloris</taxon>
    </lineage>
</organism>
<dbReference type="AlphaFoldDB" id="A0AAW1RJZ4"/>
<dbReference type="EMBL" id="JALJOU010000034">
    <property type="protein sequence ID" value="KAK9833993.1"/>
    <property type="molecule type" value="Genomic_DNA"/>
</dbReference>
<dbReference type="Proteomes" id="UP001445335">
    <property type="component" value="Unassembled WGS sequence"/>
</dbReference>
<evidence type="ECO:0000313" key="3">
    <source>
        <dbReference type="Proteomes" id="UP001445335"/>
    </source>
</evidence>
<protein>
    <submittedName>
        <fullName evidence="2">Uncharacterized protein</fullName>
    </submittedName>
</protein>
<keyword evidence="3" id="KW-1185">Reference proteome</keyword>